<dbReference type="Gene3D" id="3.30.200.20">
    <property type="entry name" value="Phosphorylase Kinase, domain 1"/>
    <property type="match status" value="1"/>
</dbReference>
<dbReference type="Gramene" id="rna-AYBTSS11_LOCUS7044">
    <property type="protein sequence ID" value="CAJ1935683.1"/>
    <property type="gene ID" value="gene-AYBTSS11_LOCUS7044"/>
</dbReference>
<evidence type="ECO:0008006" key="3">
    <source>
        <dbReference type="Google" id="ProtNLM"/>
    </source>
</evidence>
<dbReference type="EMBL" id="OY731400">
    <property type="protein sequence ID" value="CAJ1935683.1"/>
    <property type="molecule type" value="Genomic_DNA"/>
</dbReference>
<evidence type="ECO:0000313" key="2">
    <source>
        <dbReference type="Proteomes" id="UP001189624"/>
    </source>
</evidence>
<accession>A0AA86S546</accession>
<keyword evidence="2" id="KW-1185">Reference proteome</keyword>
<name>A0AA86S546_9FABA</name>
<dbReference type="InterPro" id="IPR011009">
    <property type="entry name" value="Kinase-like_dom_sf"/>
</dbReference>
<reference evidence="1" key="1">
    <citation type="submission" date="2023-10" db="EMBL/GenBank/DDBJ databases">
        <authorList>
            <person name="Domelevo Entfellner J.-B."/>
        </authorList>
    </citation>
    <scope>NUCLEOTIDE SEQUENCE</scope>
</reference>
<proteinExistence type="predicted"/>
<protein>
    <recommendedName>
        <fullName evidence="3">Protein kinase domain-containing protein</fullName>
    </recommendedName>
</protein>
<sequence length="97" mass="10838">MSKSPSECDADIDCVGNYELGKTLGEGNFCTVKEALHVASGNKVAIKIIDKEKVVNNKDVVAMDTWYKHEYHAVLPDILYDVHRFADRTKPIKNGND</sequence>
<organism evidence="1 2">
    <name type="scientific">Sphenostylis stenocarpa</name>
    <dbReference type="NCBI Taxonomy" id="92480"/>
    <lineage>
        <taxon>Eukaryota</taxon>
        <taxon>Viridiplantae</taxon>
        <taxon>Streptophyta</taxon>
        <taxon>Embryophyta</taxon>
        <taxon>Tracheophyta</taxon>
        <taxon>Spermatophyta</taxon>
        <taxon>Magnoliopsida</taxon>
        <taxon>eudicotyledons</taxon>
        <taxon>Gunneridae</taxon>
        <taxon>Pentapetalae</taxon>
        <taxon>rosids</taxon>
        <taxon>fabids</taxon>
        <taxon>Fabales</taxon>
        <taxon>Fabaceae</taxon>
        <taxon>Papilionoideae</taxon>
        <taxon>50 kb inversion clade</taxon>
        <taxon>NPAAA clade</taxon>
        <taxon>indigoferoid/millettioid clade</taxon>
        <taxon>Phaseoleae</taxon>
        <taxon>Sphenostylis</taxon>
    </lineage>
</organism>
<dbReference type="AlphaFoldDB" id="A0AA86S546"/>
<dbReference type="SUPFAM" id="SSF56112">
    <property type="entry name" value="Protein kinase-like (PK-like)"/>
    <property type="match status" value="1"/>
</dbReference>
<gene>
    <name evidence="1" type="ORF">AYBTSS11_LOCUS7044</name>
</gene>
<evidence type="ECO:0000313" key="1">
    <source>
        <dbReference type="EMBL" id="CAJ1935683.1"/>
    </source>
</evidence>
<dbReference type="Proteomes" id="UP001189624">
    <property type="component" value="Chromosome 3"/>
</dbReference>